<evidence type="ECO:0000256" key="4">
    <source>
        <dbReference type="ARBA" id="ARBA00022777"/>
    </source>
</evidence>
<feature type="coiled-coil region" evidence="6">
    <location>
        <begin position="135"/>
        <end position="162"/>
    </location>
</feature>
<dbReference type="SMART" id="SM00388">
    <property type="entry name" value="HisKA"/>
    <property type="match status" value="1"/>
</dbReference>
<dbReference type="Gene3D" id="1.10.287.130">
    <property type="match status" value="1"/>
</dbReference>
<dbReference type="KEGG" id="nou:Natoc_3124"/>
<dbReference type="PROSITE" id="PS50109">
    <property type="entry name" value="HIS_KIN"/>
    <property type="match status" value="1"/>
</dbReference>
<dbReference type="InterPro" id="IPR050736">
    <property type="entry name" value="Sensor_HK_Regulatory"/>
</dbReference>
<comment type="catalytic activity">
    <reaction evidence="1">
        <text>ATP + protein L-histidine = ADP + protein N-phospho-L-histidine.</text>
        <dbReference type="EC" id="2.7.13.3"/>
    </reaction>
</comment>
<dbReference type="Proteomes" id="UP000010878">
    <property type="component" value="Chromosome"/>
</dbReference>
<keyword evidence="3 10" id="KW-0808">Transferase</keyword>
<evidence type="ECO:0000256" key="1">
    <source>
        <dbReference type="ARBA" id="ARBA00000085"/>
    </source>
</evidence>
<dbReference type="Pfam" id="PF00512">
    <property type="entry name" value="HisKA"/>
    <property type="match status" value="1"/>
</dbReference>
<evidence type="ECO:0000256" key="2">
    <source>
        <dbReference type="ARBA" id="ARBA00012438"/>
    </source>
</evidence>
<dbReference type="SUPFAM" id="SSF55874">
    <property type="entry name" value="ATPase domain of HSP90 chaperone/DNA topoisomerase II/histidine kinase"/>
    <property type="match status" value="1"/>
</dbReference>
<dbReference type="CDD" id="cd00082">
    <property type="entry name" value="HisKA"/>
    <property type="match status" value="1"/>
</dbReference>
<keyword evidence="11" id="KW-1185">Reference proteome</keyword>
<evidence type="ECO:0000259" key="8">
    <source>
        <dbReference type="PROSITE" id="PS50109"/>
    </source>
</evidence>
<dbReference type="OrthoDB" id="8127at2157"/>
<sequence>MSHPQSSADKSLPDPHVDATDEFYRLLVANTSEGLLTLDETSTIVFANPAIEEILGYAPETLVGRSKLDIVPDRLEEAHERGFQTYLETGERTIDWDGIELPALHKDGHEIPVTISVCEHEYDGQRLFTGLFRDVSDLKARERRLEEQNEQLERFARTLTHDLRNPLNVVQGYASLPVDEVGQDELDEIAFAAARMETLIENVLALTREGETIGATEPVELEEIATDSWQWVNTDDAELVVESSGTVLADRSRLGSLFENCYRNAVDHGGSAVTVTVGELGGKPGFYVEDDGDGLPDDDRDPFERGVTTAEDGTGLGLAIVERIATAHDWTVDVGAGTDGGARFEFVTSL</sequence>
<name>L0K2U8_9EURY</name>
<dbReference type="EMBL" id="CP003929">
    <property type="protein sequence ID" value="AGB38865.1"/>
    <property type="molecule type" value="Genomic_DNA"/>
</dbReference>
<dbReference type="InterPro" id="IPR036890">
    <property type="entry name" value="HATPase_C_sf"/>
</dbReference>
<dbReference type="InterPro" id="IPR005467">
    <property type="entry name" value="His_kinase_dom"/>
</dbReference>
<feature type="compositionally biased region" description="Acidic residues" evidence="7">
    <location>
        <begin position="290"/>
        <end position="301"/>
    </location>
</feature>
<dbReference type="AlphaFoldDB" id="L0K2U8"/>
<dbReference type="Pfam" id="PF02518">
    <property type="entry name" value="HATPase_c"/>
    <property type="match status" value="1"/>
</dbReference>
<dbReference type="Gene3D" id="3.30.565.10">
    <property type="entry name" value="Histidine kinase-like ATPase, C-terminal domain"/>
    <property type="match status" value="1"/>
</dbReference>
<dbReference type="SUPFAM" id="SSF47384">
    <property type="entry name" value="Homodimeric domain of signal transducing histidine kinase"/>
    <property type="match status" value="1"/>
</dbReference>
<evidence type="ECO:0000256" key="7">
    <source>
        <dbReference type="SAM" id="MobiDB-lite"/>
    </source>
</evidence>
<dbReference type="InterPro" id="IPR036097">
    <property type="entry name" value="HisK_dim/P_sf"/>
</dbReference>
<evidence type="ECO:0000256" key="3">
    <source>
        <dbReference type="ARBA" id="ARBA00022679"/>
    </source>
</evidence>
<evidence type="ECO:0000256" key="5">
    <source>
        <dbReference type="ARBA" id="ARBA00023012"/>
    </source>
</evidence>
<dbReference type="NCBIfam" id="TIGR00229">
    <property type="entry name" value="sensory_box"/>
    <property type="match status" value="1"/>
</dbReference>
<dbReference type="InterPro" id="IPR003661">
    <property type="entry name" value="HisK_dim/P_dom"/>
</dbReference>
<evidence type="ECO:0000313" key="11">
    <source>
        <dbReference type="Proteomes" id="UP000010878"/>
    </source>
</evidence>
<dbReference type="Pfam" id="PF00989">
    <property type="entry name" value="PAS"/>
    <property type="match status" value="1"/>
</dbReference>
<dbReference type="GO" id="GO:0000155">
    <property type="term" value="F:phosphorelay sensor kinase activity"/>
    <property type="evidence" value="ECO:0007669"/>
    <property type="project" value="InterPro"/>
</dbReference>
<dbReference type="GeneID" id="14403511"/>
<reference evidence="10 11" key="1">
    <citation type="submission" date="2012-11" db="EMBL/GenBank/DDBJ databases">
        <title>FINISHED of Natronococcus occultus SP4, DSM 3396.</title>
        <authorList>
            <consortium name="DOE Joint Genome Institute"/>
            <person name="Eisen J."/>
            <person name="Huntemann M."/>
            <person name="Wei C.-L."/>
            <person name="Han J."/>
            <person name="Detter J.C."/>
            <person name="Han C."/>
            <person name="Tapia R."/>
            <person name="Chen A."/>
            <person name="Kyrpides N."/>
            <person name="Mavromatis K."/>
            <person name="Markowitz V."/>
            <person name="Szeto E."/>
            <person name="Ivanova N."/>
            <person name="Mikhailova N."/>
            <person name="Ovchinnikova G."/>
            <person name="Pagani I."/>
            <person name="Pati A."/>
            <person name="Goodwin L."/>
            <person name="Nordberg H.P."/>
            <person name="Cantor M.N."/>
            <person name="Hua S.X."/>
            <person name="Woyke T."/>
            <person name="Eisen J."/>
            <person name="Klenk H.-P."/>
            <person name="Klenk H.-P."/>
        </authorList>
    </citation>
    <scope>NUCLEOTIDE SEQUENCE [LARGE SCALE GENOMIC DNA]</scope>
    <source>
        <strain evidence="10 11">SP4</strain>
    </source>
</reference>
<dbReference type="EC" id="2.7.13.3" evidence="2"/>
<organism evidence="10 11">
    <name type="scientific">Natronococcus occultus SP4</name>
    <dbReference type="NCBI Taxonomy" id="694430"/>
    <lineage>
        <taxon>Archaea</taxon>
        <taxon>Methanobacteriati</taxon>
        <taxon>Methanobacteriota</taxon>
        <taxon>Stenosarchaea group</taxon>
        <taxon>Halobacteria</taxon>
        <taxon>Halobacteriales</taxon>
        <taxon>Natrialbaceae</taxon>
        <taxon>Natronococcus</taxon>
    </lineage>
</organism>
<dbReference type="SMART" id="SM00091">
    <property type="entry name" value="PAS"/>
    <property type="match status" value="1"/>
</dbReference>
<gene>
    <name evidence="10" type="ORF">Natoc_3124</name>
</gene>
<dbReference type="HOGENOM" id="CLU_000445_114_58_2"/>
<dbReference type="Gene3D" id="3.30.450.20">
    <property type="entry name" value="PAS domain"/>
    <property type="match status" value="1"/>
</dbReference>
<dbReference type="RefSeq" id="WP_015322304.1">
    <property type="nucleotide sequence ID" value="NC_019974.1"/>
</dbReference>
<dbReference type="PANTHER" id="PTHR43711:SF1">
    <property type="entry name" value="HISTIDINE KINASE 1"/>
    <property type="match status" value="1"/>
</dbReference>
<dbReference type="InterPro" id="IPR035965">
    <property type="entry name" value="PAS-like_dom_sf"/>
</dbReference>
<protein>
    <recommendedName>
        <fullName evidence="2">histidine kinase</fullName>
        <ecNumber evidence="2">2.7.13.3</ecNumber>
    </recommendedName>
</protein>
<feature type="region of interest" description="Disordered" evidence="7">
    <location>
        <begin position="290"/>
        <end position="309"/>
    </location>
</feature>
<dbReference type="CDD" id="cd00130">
    <property type="entry name" value="PAS"/>
    <property type="match status" value="1"/>
</dbReference>
<evidence type="ECO:0000313" key="10">
    <source>
        <dbReference type="EMBL" id="AGB38865.1"/>
    </source>
</evidence>
<dbReference type="eggNOG" id="arCOG02331">
    <property type="taxonomic scope" value="Archaea"/>
</dbReference>
<accession>L0K2U8</accession>
<evidence type="ECO:0000256" key="6">
    <source>
        <dbReference type="SAM" id="Coils"/>
    </source>
</evidence>
<feature type="domain" description="PAS" evidence="9">
    <location>
        <begin position="20"/>
        <end position="90"/>
    </location>
</feature>
<dbReference type="PROSITE" id="PS50112">
    <property type="entry name" value="PAS"/>
    <property type="match status" value="1"/>
</dbReference>
<proteinExistence type="predicted"/>
<dbReference type="SMART" id="SM00387">
    <property type="entry name" value="HATPase_c"/>
    <property type="match status" value="1"/>
</dbReference>
<feature type="domain" description="Histidine kinase" evidence="8">
    <location>
        <begin position="158"/>
        <end position="350"/>
    </location>
</feature>
<evidence type="ECO:0000259" key="9">
    <source>
        <dbReference type="PROSITE" id="PS50112"/>
    </source>
</evidence>
<dbReference type="InterPro" id="IPR003594">
    <property type="entry name" value="HATPase_dom"/>
</dbReference>
<dbReference type="GO" id="GO:0006355">
    <property type="term" value="P:regulation of DNA-templated transcription"/>
    <property type="evidence" value="ECO:0007669"/>
    <property type="project" value="InterPro"/>
</dbReference>
<dbReference type="InterPro" id="IPR013767">
    <property type="entry name" value="PAS_fold"/>
</dbReference>
<dbReference type="STRING" id="694430.Natoc_3124"/>
<keyword evidence="5" id="KW-0902">Two-component regulatory system</keyword>
<dbReference type="SUPFAM" id="SSF55785">
    <property type="entry name" value="PYP-like sensor domain (PAS domain)"/>
    <property type="match status" value="1"/>
</dbReference>
<keyword evidence="6" id="KW-0175">Coiled coil</keyword>
<dbReference type="InterPro" id="IPR000014">
    <property type="entry name" value="PAS"/>
</dbReference>
<dbReference type="PANTHER" id="PTHR43711">
    <property type="entry name" value="TWO-COMPONENT HISTIDINE KINASE"/>
    <property type="match status" value="1"/>
</dbReference>
<keyword evidence="4 10" id="KW-0418">Kinase</keyword>